<organism evidence="3 4">
    <name type="scientific">Rhodonellum ikkaensis</name>
    <dbReference type="NCBI Taxonomy" id="336829"/>
    <lineage>
        <taxon>Bacteria</taxon>
        <taxon>Pseudomonadati</taxon>
        <taxon>Bacteroidota</taxon>
        <taxon>Cytophagia</taxon>
        <taxon>Cytophagales</taxon>
        <taxon>Cytophagaceae</taxon>
        <taxon>Rhodonellum</taxon>
    </lineage>
</organism>
<protein>
    <recommendedName>
        <fullName evidence="5">Lipoprotein</fullName>
    </recommendedName>
</protein>
<feature type="region of interest" description="Disordered" evidence="1">
    <location>
        <begin position="85"/>
        <end position="107"/>
    </location>
</feature>
<comment type="caution">
    <text evidence="3">The sequence shown here is derived from an EMBL/GenBank/DDBJ whole genome shotgun (WGS) entry which is preliminary data.</text>
</comment>
<feature type="compositionally biased region" description="Low complexity" evidence="1">
    <location>
        <begin position="86"/>
        <end position="107"/>
    </location>
</feature>
<evidence type="ECO:0000256" key="2">
    <source>
        <dbReference type="SAM" id="SignalP"/>
    </source>
</evidence>
<name>A0A1H3R2S6_9BACT</name>
<keyword evidence="2" id="KW-0732">Signal</keyword>
<keyword evidence="4" id="KW-1185">Reference proteome</keyword>
<dbReference type="Proteomes" id="UP000199663">
    <property type="component" value="Unassembled WGS sequence"/>
</dbReference>
<feature type="chain" id="PRO_5045865534" description="Lipoprotein" evidence="2">
    <location>
        <begin position="22"/>
        <end position="107"/>
    </location>
</feature>
<evidence type="ECO:0000313" key="3">
    <source>
        <dbReference type="EMBL" id="SDZ19239.1"/>
    </source>
</evidence>
<sequence length="107" mass="12089">MKKSSIVLFTLLLLGSCTLFGPNPEYSQGMTEKKFLRQNKEAVLSGLDGGIVTYRVVRDNKFYVLATFEKGVLVKLEERELAPAWMPNQPQMPIQNNNNNNNSPLDK</sequence>
<evidence type="ECO:0000256" key="1">
    <source>
        <dbReference type="SAM" id="MobiDB-lite"/>
    </source>
</evidence>
<evidence type="ECO:0008006" key="5">
    <source>
        <dbReference type="Google" id="ProtNLM"/>
    </source>
</evidence>
<accession>A0A1H3R2S6</accession>
<dbReference type="PROSITE" id="PS51257">
    <property type="entry name" value="PROKAR_LIPOPROTEIN"/>
    <property type="match status" value="1"/>
</dbReference>
<dbReference type="EMBL" id="FNQC01000007">
    <property type="protein sequence ID" value="SDZ19239.1"/>
    <property type="molecule type" value="Genomic_DNA"/>
</dbReference>
<proteinExistence type="predicted"/>
<dbReference type="RefSeq" id="WP_019597734.1">
    <property type="nucleotide sequence ID" value="NZ_FNQC01000007.1"/>
</dbReference>
<feature type="signal peptide" evidence="2">
    <location>
        <begin position="1"/>
        <end position="21"/>
    </location>
</feature>
<gene>
    <name evidence="3" type="ORF">SAMN05444412_107120</name>
</gene>
<evidence type="ECO:0000313" key="4">
    <source>
        <dbReference type="Proteomes" id="UP000199663"/>
    </source>
</evidence>
<reference evidence="3 4" key="1">
    <citation type="submission" date="2016-10" db="EMBL/GenBank/DDBJ databases">
        <authorList>
            <person name="Varghese N."/>
            <person name="Submissions S."/>
        </authorList>
    </citation>
    <scope>NUCLEOTIDE SEQUENCE [LARGE SCALE GENOMIC DNA]</scope>
    <source>
        <strain evidence="3 4">DSM 17997</strain>
    </source>
</reference>